<name>A0A1L9ULT4_ASPBC</name>
<evidence type="ECO:0000259" key="1">
    <source>
        <dbReference type="Pfam" id="PF04970"/>
    </source>
</evidence>
<dbReference type="GeneID" id="93579697"/>
<reference evidence="3" key="1">
    <citation type="journal article" date="2017" name="Genome Biol.">
        <title>Comparative genomics reveals high biological diversity and specific adaptations in the industrially and medically important fungal genus Aspergillus.</title>
        <authorList>
            <person name="de Vries R.P."/>
            <person name="Riley R."/>
            <person name="Wiebenga A."/>
            <person name="Aguilar-Osorio G."/>
            <person name="Amillis S."/>
            <person name="Uchima C.A."/>
            <person name="Anderluh G."/>
            <person name="Asadollahi M."/>
            <person name="Askin M."/>
            <person name="Barry K."/>
            <person name="Battaglia E."/>
            <person name="Bayram O."/>
            <person name="Benocci T."/>
            <person name="Braus-Stromeyer S.A."/>
            <person name="Caldana C."/>
            <person name="Canovas D."/>
            <person name="Cerqueira G.C."/>
            <person name="Chen F."/>
            <person name="Chen W."/>
            <person name="Choi C."/>
            <person name="Clum A."/>
            <person name="Dos Santos R.A."/>
            <person name="Damasio A.R."/>
            <person name="Diallinas G."/>
            <person name="Emri T."/>
            <person name="Fekete E."/>
            <person name="Flipphi M."/>
            <person name="Freyberg S."/>
            <person name="Gallo A."/>
            <person name="Gournas C."/>
            <person name="Habgood R."/>
            <person name="Hainaut M."/>
            <person name="Harispe M.L."/>
            <person name="Henrissat B."/>
            <person name="Hilden K.S."/>
            <person name="Hope R."/>
            <person name="Hossain A."/>
            <person name="Karabika E."/>
            <person name="Karaffa L."/>
            <person name="Karanyi Z."/>
            <person name="Krasevec N."/>
            <person name="Kuo A."/>
            <person name="Kusch H."/>
            <person name="LaButti K."/>
            <person name="Lagendijk E.L."/>
            <person name="Lapidus A."/>
            <person name="Levasseur A."/>
            <person name="Lindquist E."/>
            <person name="Lipzen A."/>
            <person name="Logrieco A.F."/>
            <person name="MacCabe A."/>
            <person name="Maekelae M.R."/>
            <person name="Malavazi I."/>
            <person name="Melin P."/>
            <person name="Meyer V."/>
            <person name="Mielnichuk N."/>
            <person name="Miskei M."/>
            <person name="Molnar A.P."/>
            <person name="Mule G."/>
            <person name="Ngan C.Y."/>
            <person name="Orejas M."/>
            <person name="Orosz E."/>
            <person name="Ouedraogo J.P."/>
            <person name="Overkamp K.M."/>
            <person name="Park H.-S."/>
            <person name="Perrone G."/>
            <person name="Piumi F."/>
            <person name="Punt P.J."/>
            <person name="Ram A.F."/>
            <person name="Ramon A."/>
            <person name="Rauscher S."/>
            <person name="Record E."/>
            <person name="Riano-Pachon D.M."/>
            <person name="Robert V."/>
            <person name="Roehrig J."/>
            <person name="Ruller R."/>
            <person name="Salamov A."/>
            <person name="Salih N.S."/>
            <person name="Samson R.A."/>
            <person name="Sandor E."/>
            <person name="Sanguinetti M."/>
            <person name="Schuetze T."/>
            <person name="Sepcic K."/>
            <person name="Shelest E."/>
            <person name="Sherlock G."/>
            <person name="Sophianopoulou V."/>
            <person name="Squina F.M."/>
            <person name="Sun H."/>
            <person name="Susca A."/>
            <person name="Todd R.B."/>
            <person name="Tsang A."/>
            <person name="Unkles S.E."/>
            <person name="van de Wiele N."/>
            <person name="van Rossen-Uffink D."/>
            <person name="Oliveira J.V."/>
            <person name="Vesth T.C."/>
            <person name="Visser J."/>
            <person name="Yu J.-H."/>
            <person name="Zhou M."/>
            <person name="Andersen M.R."/>
            <person name="Archer D.B."/>
            <person name="Baker S.E."/>
            <person name="Benoit I."/>
            <person name="Brakhage A.A."/>
            <person name="Braus G.H."/>
            <person name="Fischer R."/>
            <person name="Frisvad J.C."/>
            <person name="Goldman G.H."/>
            <person name="Houbraken J."/>
            <person name="Oakley B."/>
            <person name="Pocsi I."/>
            <person name="Scazzocchio C."/>
            <person name="Seiboth B."/>
            <person name="vanKuyk P.A."/>
            <person name="Wortman J."/>
            <person name="Dyer P.S."/>
            <person name="Grigoriev I.V."/>
        </authorList>
    </citation>
    <scope>NUCLEOTIDE SEQUENCE [LARGE SCALE GENOMIC DNA]</scope>
    <source>
        <strain evidence="3">CBS 101740 / IMI 381727 / IBT 21946</strain>
    </source>
</reference>
<evidence type="ECO:0000313" key="2">
    <source>
        <dbReference type="EMBL" id="OJJ72520.1"/>
    </source>
</evidence>
<organism evidence="2 3">
    <name type="scientific">Aspergillus brasiliensis (strain CBS 101740 / IMI 381727 / IBT 21946)</name>
    <dbReference type="NCBI Taxonomy" id="767769"/>
    <lineage>
        <taxon>Eukaryota</taxon>
        <taxon>Fungi</taxon>
        <taxon>Dikarya</taxon>
        <taxon>Ascomycota</taxon>
        <taxon>Pezizomycotina</taxon>
        <taxon>Eurotiomycetes</taxon>
        <taxon>Eurotiomycetidae</taxon>
        <taxon>Eurotiales</taxon>
        <taxon>Aspergillaceae</taxon>
        <taxon>Aspergillus</taxon>
        <taxon>Aspergillus subgen. Circumdati</taxon>
    </lineage>
</organism>
<dbReference type="Gene3D" id="3.90.1720.10">
    <property type="entry name" value="endopeptidase domain like (from Nostoc punctiforme)"/>
    <property type="match status" value="1"/>
</dbReference>
<protein>
    <recommendedName>
        <fullName evidence="1">LRAT domain-containing protein</fullName>
    </recommendedName>
</protein>
<dbReference type="Pfam" id="PF04970">
    <property type="entry name" value="LRAT"/>
    <property type="match status" value="1"/>
</dbReference>
<dbReference type="InterPro" id="IPR007053">
    <property type="entry name" value="LRAT_dom"/>
</dbReference>
<gene>
    <name evidence="2" type="ORF">ASPBRDRAFT_543085</name>
</gene>
<proteinExistence type="predicted"/>
<dbReference type="EMBL" id="KV878683">
    <property type="protein sequence ID" value="OJJ72520.1"/>
    <property type="molecule type" value="Genomic_DNA"/>
</dbReference>
<sequence length="165" mass="18103">MARKLRTLQFPLASVGSSSSSSSSASKPGVLVNPVLSHWGLLVGETDLLVEIMAKAGKSKWAPLLELHVSEPISKDAIKERKGEFKWGIFNLPDTEFANWRIVDAAKRIVNSKKYYNLATYNCQSFVKDLVKAITPSSFWNTAGDILKPGSSQNLIFCTDLRSAG</sequence>
<dbReference type="Proteomes" id="UP000184499">
    <property type="component" value="Unassembled WGS sequence"/>
</dbReference>
<dbReference type="OrthoDB" id="3431913at2759"/>
<dbReference type="VEuPathDB" id="FungiDB:ASPBRDRAFT_543085"/>
<dbReference type="RefSeq" id="XP_067479768.1">
    <property type="nucleotide sequence ID" value="XM_067627209.1"/>
</dbReference>
<accession>A0A1L9ULT4</accession>
<evidence type="ECO:0000313" key="3">
    <source>
        <dbReference type="Proteomes" id="UP000184499"/>
    </source>
</evidence>
<dbReference type="AlphaFoldDB" id="A0A1L9ULT4"/>
<feature type="domain" description="LRAT" evidence="1">
    <location>
        <begin position="34"/>
        <end position="130"/>
    </location>
</feature>
<keyword evidence="3" id="KW-1185">Reference proteome</keyword>